<gene>
    <name evidence="1" type="ORF">KH327_07870</name>
</gene>
<accession>A0A943SPK2</accession>
<evidence type="ECO:0000313" key="2">
    <source>
        <dbReference type="Proteomes" id="UP000748991"/>
    </source>
</evidence>
<sequence length="81" mass="8929">MKQYKDFDLDLNKIKENSGSETLEFSLGPVCTYITSKLFESAFLTKCNSCTCPSAVCSVTDARNCVNVNNETDSIRELSGC</sequence>
<dbReference type="Proteomes" id="UP000748991">
    <property type="component" value="Unassembled WGS sequence"/>
</dbReference>
<protein>
    <submittedName>
        <fullName evidence="1">Uncharacterized protein</fullName>
    </submittedName>
</protein>
<dbReference type="AlphaFoldDB" id="A0A943SPK2"/>
<name>A0A943SPK2_9FIRM</name>
<proteinExistence type="predicted"/>
<dbReference type="EMBL" id="JAGZZP010000019">
    <property type="protein sequence ID" value="MBS6535735.1"/>
    <property type="molecule type" value="Genomic_DNA"/>
</dbReference>
<dbReference type="RefSeq" id="WP_278638450.1">
    <property type="nucleotide sequence ID" value="NZ_JAGZZP010000019.1"/>
</dbReference>
<comment type="caution">
    <text evidence="1">The sequence shown here is derived from an EMBL/GenBank/DDBJ whole genome shotgun (WGS) entry which is preliminary data.</text>
</comment>
<organism evidence="1 2">
    <name type="scientific">Peptoniphilus harei</name>
    <dbReference type="NCBI Taxonomy" id="54005"/>
    <lineage>
        <taxon>Bacteria</taxon>
        <taxon>Bacillati</taxon>
        <taxon>Bacillota</taxon>
        <taxon>Tissierellia</taxon>
        <taxon>Tissierellales</taxon>
        <taxon>Peptoniphilaceae</taxon>
        <taxon>Peptoniphilus</taxon>
    </lineage>
</organism>
<evidence type="ECO:0000313" key="1">
    <source>
        <dbReference type="EMBL" id="MBS6535735.1"/>
    </source>
</evidence>
<reference evidence="1" key="1">
    <citation type="submission" date="2021-02" db="EMBL/GenBank/DDBJ databases">
        <title>Infant gut strain persistence is associated with maternal origin, phylogeny, and functional potential including surface adhesion and iron acquisition.</title>
        <authorList>
            <person name="Lou Y.C."/>
        </authorList>
    </citation>
    <scope>NUCLEOTIDE SEQUENCE</scope>
    <source>
        <strain evidence="1">L3_060_052G1_dasL3_060_052G1_concoct_1</strain>
    </source>
</reference>